<dbReference type="PATRIC" id="fig|220754.4.peg.1108"/>
<accession>A0A0C2S4X1</accession>
<dbReference type="Pfam" id="PF04397">
    <property type="entry name" value="LytTR"/>
    <property type="match status" value="1"/>
</dbReference>
<evidence type="ECO:0000259" key="2">
    <source>
        <dbReference type="PROSITE" id="PS50930"/>
    </source>
</evidence>
<dbReference type="RefSeq" id="WP_041055837.1">
    <property type="nucleotide sequence ID" value="NZ_JXRR01000010.1"/>
</dbReference>
<dbReference type="Gene3D" id="2.40.50.1020">
    <property type="entry name" value="LytTr DNA-binding domain"/>
    <property type="match status" value="1"/>
</dbReference>
<dbReference type="PANTHER" id="PTHR43038:SF3">
    <property type="entry name" value="ABC TRANSPORTER G FAMILY MEMBER 20 ISOFORM X1"/>
    <property type="match status" value="1"/>
</dbReference>
<dbReference type="Gene3D" id="3.40.50.300">
    <property type="entry name" value="P-loop containing nucleotide triphosphate hydrolases"/>
    <property type="match status" value="1"/>
</dbReference>
<feature type="domain" description="HTH LytTR-type" evidence="2">
    <location>
        <begin position="237"/>
        <end position="343"/>
    </location>
</feature>
<dbReference type="PROSITE" id="PS50893">
    <property type="entry name" value="ABC_TRANSPORTER_2"/>
    <property type="match status" value="1"/>
</dbReference>
<organism evidence="3 4">
    <name type="scientific">Jeotgalibacillus campisalis</name>
    <dbReference type="NCBI Taxonomy" id="220754"/>
    <lineage>
        <taxon>Bacteria</taxon>
        <taxon>Bacillati</taxon>
        <taxon>Bacillota</taxon>
        <taxon>Bacilli</taxon>
        <taxon>Bacillales</taxon>
        <taxon>Caryophanaceae</taxon>
        <taxon>Jeotgalibacillus</taxon>
    </lineage>
</organism>
<dbReference type="InterPro" id="IPR012046">
    <property type="entry name" value="LytTR_ABC"/>
</dbReference>
<dbReference type="GO" id="GO:0005524">
    <property type="term" value="F:ATP binding"/>
    <property type="evidence" value="ECO:0007669"/>
    <property type="project" value="InterPro"/>
</dbReference>
<dbReference type="GO" id="GO:0016887">
    <property type="term" value="F:ATP hydrolysis activity"/>
    <property type="evidence" value="ECO:0007669"/>
    <property type="project" value="InterPro"/>
</dbReference>
<dbReference type="SMART" id="SM00850">
    <property type="entry name" value="LytTR"/>
    <property type="match status" value="1"/>
</dbReference>
<evidence type="ECO:0008006" key="5">
    <source>
        <dbReference type="Google" id="ProtNLM"/>
    </source>
</evidence>
<comment type="caution">
    <text evidence="3">The sequence shown here is derived from an EMBL/GenBank/DDBJ whole genome shotgun (WGS) entry which is preliminary data.</text>
</comment>
<evidence type="ECO:0000259" key="1">
    <source>
        <dbReference type="PROSITE" id="PS50893"/>
    </source>
</evidence>
<dbReference type="Proteomes" id="UP000031972">
    <property type="component" value="Unassembled WGS sequence"/>
</dbReference>
<dbReference type="GO" id="GO:0003677">
    <property type="term" value="F:DNA binding"/>
    <property type="evidence" value="ECO:0007669"/>
    <property type="project" value="InterPro"/>
</dbReference>
<dbReference type="AlphaFoldDB" id="A0A0C2S4X1"/>
<sequence>MIKIINAEKSSHHSVIFPSFSMEVQTHEAAAIHSSLNVRTVLMDLLSGSASLSGGRIEVCGHSILSDLKNDNTHLSFLFLDEALYERLTLKEHILFWKKLFISSVNSDEILRRVQLEHLKKKRISTLTFSEKKRMHFARILLENKSVVILEEPDQNVDLETRRVIKKLMEGLKKEGKSILLLTGNMESALFMTDCIHRLDEKGLHQLDVKLEEDEPGEVKEETEETPLYQPVKIEKIPAKVNEKIILFNPPEIDFVESSDGQSNLSVQGEVYPCIFTLNDLEKRLVPFGFFRCHRSYIVNLQKVREIITWTRNSYSLVLEGSESISIPLSKSKMAELKEMLGLK</sequence>
<feature type="domain" description="ABC transporter" evidence="1">
    <location>
        <begin position="2"/>
        <end position="226"/>
    </location>
</feature>
<dbReference type="PANTHER" id="PTHR43038">
    <property type="entry name" value="ATP-BINDING CASSETTE, SUB-FAMILY H, MEMBER 1"/>
    <property type="match status" value="1"/>
</dbReference>
<protein>
    <recommendedName>
        <fullName evidence="5">ABC transporter ATP-binding protein</fullName>
    </recommendedName>
</protein>
<dbReference type="SUPFAM" id="SSF52540">
    <property type="entry name" value="P-loop containing nucleoside triphosphate hydrolases"/>
    <property type="match status" value="1"/>
</dbReference>
<dbReference type="PIRSF" id="PIRSF036612">
    <property type="entry name" value="ABC_ATP_LytTR"/>
    <property type="match status" value="1"/>
</dbReference>
<proteinExistence type="predicted"/>
<dbReference type="PROSITE" id="PS50930">
    <property type="entry name" value="HTH_LYTTR"/>
    <property type="match status" value="1"/>
</dbReference>
<evidence type="ECO:0000313" key="4">
    <source>
        <dbReference type="Proteomes" id="UP000031972"/>
    </source>
</evidence>
<dbReference type="EMBL" id="JXRR01000010">
    <property type="protein sequence ID" value="KIL49054.1"/>
    <property type="molecule type" value="Genomic_DNA"/>
</dbReference>
<dbReference type="InterPro" id="IPR003439">
    <property type="entry name" value="ABC_transporter-like_ATP-bd"/>
</dbReference>
<reference evidence="3 4" key="1">
    <citation type="submission" date="2015-01" db="EMBL/GenBank/DDBJ databases">
        <title>Jeotgalibacillus campisalis genome sequencing.</title>
        <authorList>
            <person name="Goh K.M."/>
            <person name="Chan K.-G."/>
            <person name="Yaakop A.S."/>
            <person name="Ee R."/>
            <person name="Gan H.M."/>
            <person name="Chan C.S."/>
        </authorList>
    </citation>
    <scope>NUCLEOTIDE SEQUENCE [LARGE SCALE GENOMIC DNA]</scope>
    <source>
        <strain evidence="3 4">SF-57</strain>
    </source>
</reference>
<keyword evidence="4" id="KW-1185">Reference proteome</keyword>
<name>A0A0C2S4X1_9BACL</name>
<dbReference type="Pfam" id="PF00005">
    <property type="entry name" value="ABC_tran"/>
    <property type="match status" value="1"/>
</dbReference>
<gene>
    <name evidence="3" type="ORF">KR50_10890</name>
</gene>
<evidence type="ECO:0000313" key="3">
    <source>
        <dbReference type="EMBL" id="KIL49054.1"/>
    </source>
</evidence>
<dbReference type="InterPro" id="IPR027417">
    <property type="entry name" value="P-loop_NTPase"/>
</dbReference>
<dbReference type="InterPro" id="IPR007492">
    <property type="entry name" value="LytTR_DNA-bd_dom"/>
</dbReference>